<feature type="region of interest" description="Disordered" evidence="1">
    <location>
        <begin position="259"/>
        <end position="305"/>
    </location>
</feature>
<reference evidence="2" key="1">
    <citation type="submission" date="2020-04" db="EMBL/GenBank/DDBJ databases">
        <title>Hybrid Assembly of Korean Phytophthora infestans isolates.</title>
        <authorList>
            <person name="Prokchorchik M."/>
            <person name="Lee Y."/>
            <person name="Seo J."/>
            <person name="Cho J.-H."/>
            <person name="Park Y.-E."/>
            <person name="Jang D.-C."/>
            <person name="Im J.-S."/>
            <person name="Choi J.-G."/>
            <person name="Park H.-J."/>
            <person name="Lee G.-B."/>
            <person name="Lee Y.-G."/>
            <person name="Hong S.-Y."/>
            <person name="Cho K."/>
            <person name="Sohn K.H."/>
        </authorList>
    </citation>
    <scope>NUCLEOTIDE SEQUENCE</scope>
    <source>
        <strain evidence="2">KR_1_A1</strain>
        <strain evidence="3">KR_2_A2</strain>
    </source>
</reference>
<protein>
    <submittedName>
        <fullName evidence="2">Uncharacterized protein</fullName>
    </submittedName>
</protein>
<feature type="compositionally biased region" description="Basic and acidic residues" evidence="1">
    <location>
        <begin position="671"/>
        <end position="680"/>
    </location>
</feature>
<dbReference type="AlphaFoldDB" id="A0A833S044"/>
<dbReference type="EMBL" id="JAACNO010003074">
    <property type="protein sequence ID" value="KAF4128734.1"/>
    <property type="molecule type" value="Genomic_DNA"/>
</dbReference>
<feature type="region of interest" description="Disordered" evidence="1">
    <location>
        <begin position="440"/>
        <end position="464"/>
    </location>
</feature>
<accession>A0A833S044</accession>
<gene>
    <name evidence="2" type="ORF">GN244_ATG11478</name>
    <name evidence="3" type="ORF">GN958_ATG22156</name>
</gene>
<feature type="compositionally biased region" description="Basic residues" evidence="1">
    <location>
        <begin position="637"/>
        <end position="649"/>
    </location>
</feature>
<dbReference type="PANTHER" id="PTHR38019:SF1">
    <property type="entry name" value="N-ACETYLTRANSFERASE DOMAIN-CONTAINING PROTEIN"/>
    <property type="match status" value="1"/>
</dbReference>
<feature type="region of interest" description="Disordered" evidence="1">
    <location>
        <begin position="601"/>
        <end position="680"/>
    </location>
</feature>
<evidence type="ECO:0000313" key="4">
    <source>
        <dbReference type="Proteomes" id="UP000602510"/>
    </source>
</evidence>
<name>A0A833S044_PHYIN</name>
<feature type="region of interest" description="Disordered" evidence="1">
    <location>
        <begin position="211"/>
        <end position="245"/>
    </location>
</feature>
<dbReference type="Proteomes" id="UP000602510">
    <property type="component" value="Unassembled WGS sequence"/>
</dbReference>
<evidence type="ECO:0000313" key="3">
    <source>
        <dbReference type="EMBL" id="KAF4128734.1"/>
    </source>
</evidence>
<dbReference type="PANTHER" id="PTHR38019">
    <property type="entry name" value="KDA ANTIGEN P200, PUTATIVE-RELATED"/>
    <property type="match status" value="1"/>
</dbReference>
<organism evidence="2 4">
    <name type="scientific">Phytophthora infestans</name>
    <name type="common">Potato late blight agent</name>
    <name type="synonym">Botrytis infestans</name>
    <dbReference type="NCBI Taxonomy" id="4787"/>
    <lineage>
        <taxon>Eukaryota</taxon>
        <taxon>Sar</taxon>
        <taxon>Stramenopiles</taxon>
        <taxon>Oomycota</taxon>
        <taxon>Peronosporomycetes</taxon>
        <taxon>Peronosporales</taxon>
        <taxon>Peronosporaceae</taxon>
        <taxon>Phytophthora</taxon>
    </lineage>
</organism>
<comment type="caution">
    <text evidence="2">The sequence shown here is derived from an EMBL/GenBank/DDBJ whole genome shotgun (WGS) entry which is preliminary data.</text>
</comment>
<feature type="compositionally biased region" description="Basic and acidic residues" evidence="1">
    <location>
        <begin position="259"/>
        <end position="303"/>
    </location>
</feature>
<proteinExistence type="predicted"/>
<evidence type="ECO:0000313" key="2">
    <source>
        <dbReference type="EMBL" id="KAF4036762.1"/>
    </source>
</evidence>
<keyword evidence="4" id="KW-1185">Reference proteome</keyword>
<dbReference type="EMBL" id="WSZM01000264">
    <property type="protein sequence ID" value="KAF4036762.1"/>
    <property type="molecule type" value="Genomic_DNA"/>
</dbReference>
<sequence>MDLDGLAIVSIRVAGDPMSPGRGSNGVTVASRVASKLEFQDVEESDAITLDNFDETDAMADPILNSPRSIEACRMLGVEPDELIQRPLEYFTRLSKGRDREFVNKRAARYEKSRQIQLRNVRTQRHELMQAQLDGGHGTMSMRTRSFCHSPVGAARLGFGTLPSCCLASVQDFSVIGREKRELERIQQRQALELQQMLNFEFKMAELHQERERKEREQKRREEQFALERTRRQRQADEQRRKRELERAEQHRIELELARKQAQEQQKETMRREQRTKQEEARRQRDAQLSERERQRHQEEARVQNEMYQLAQEREASRKLKEMQEREERLTQERERQKHLKARELADKQARNTARIANVLQEKDLQRKYQLEEAARKQHQSEERRQAFEEERRAKEEEVRLQGLRKKETIEGVQHQLALIEEERRERLREQERQAQLRLMQREREKQQQVEAQQREERRLESERRRAYERMESQLHEKQSAILRKTEEKAMIAQRMQEQKHASVRARLQDAKLREEEIQNALIRKNKQDEYRTHLLLSRIETDNHRIQHLKEHRENLIRRRQQIKQMASRQKHEILESFYKMKVTKKMELPKHITANMTVIRPRSASAAMSNTRSIDDANPRATPRTSRRPMSAVARRPRSAATRRRPVTSRDRQSPSDSDSCVGPYSADDLEKAQEVDEEEKRVAAINELRRRQNEELLKVLEEEHHAEEQREHLLRQGSSARRERVRLEKLFDKERALASERIMLLTDRHERALAAKMDELPNSDG</sequence>
<evidence type="ECO:0000256" key="1">
    <source>
        <dbReference type="SAM" id="MobiDB-lite"/>
    </source>
</evidence>
<dbReference type="Proteomes" id="UP000704712">
    <property type="component" value="Unassembled WGS sequence"/>
</dbReference>